<name>A0A5J5BX19_9ASTE</name>
<organism evidence="1 2">
    <name type="scientific">Nyssa sinensis</name>
    <dbReference type="NCBI Taxonomy" id="561372"/>
    <lineage>
        <taxon>Eukaryota</taxon>
        <taxon>Viridiplantae</taxon>
        <taxon>Streptophyta</taxon>
        <taxon>Embryophyta</taxon>
        <taxon>Tracheophyta</taxon>
        <taxon>Spermatophyta</taxon>
        <taxon>Magnoliopsida</taxon>
        <taxon>eudicotyledons</taxon>
        <taxon>Gunneridae</taxon>
        <taxon>Pentapetalae</taxon>
        <taxon>asterids</taxon>
        <taxon>Cornales</taxon>
        <taxon>Nyssaceae</taxon>
        <taxon>Nyssa</taxon>
    </lineage>
</organism>
<reference evidence="1 2" key="1">
    <citation type="submission" date="2019-09" db="EMBL/GenBank/DDBJ databases">
        <title>A chromosome-level genome assembly of the Chinese tupelo Nyssa sinensis.</title>
        <authorList>
            <person name="Yang X."/>
            <person name="Kang M."/>
            <person name="Yang Y."/>
            <person name="Xiong H."/>
            <person name="Wang M."/>
            <person name="Zhang Z."/>
            <person name="Wang Z."/>
            <person name="Wu H."/>
            <person name="Ma T."/>
            <person name="Liu J."/>
            <person name="Xi Z."/>
        </authorList>
    </citation>
    <scope>NUCLEOTIDE SEQUENCE [LARGE SCALE GENOMIC DNA]</scope>
    <source>
        <strain evidence="1">J267</strain>
        <tissue evidence="1">Leaf</tissue>
    </source>
</reference>
<protein>
    <submittedName>
        <fullName evidence="1">Uncharacterized protein</fullName>
    </submittedName>
</protein>
<sequence>MVCRLAAATRSEIDVVTGVDVEAGFDDVAVGYDRRVGSMKQQRVEVYFSSVGRSMQRVRIGRMNRFQVGFIVGWTALGDRAIA</sequence>
<gene>
    <name evidence="1" type="ORF">F0562_003918</name>
</gene>
<evidence type="ECO:0000313" key="1">
    <source>
        <dbReference type="EMBL" id="KAA8547489.1"/>
    </source>
</evidence>
<evidence type="ECO:0000313" key="2">
    <source>
        <dbReference type="Proteomes" id="UP000325577"/>
    </source>
</evidence>
<proteinExistence type="predicted"/>
<dbReference type="AlphaFoldDB" id="A0A5J5BX19"/>
<keyword evidence="2" id="KW-1185">Reference proteome</keyword>
<accession>A0A5J5BX19</accession>
<dbReference type="EMBL" id="CM018032">
    <property type="protein sequence ID" value="KAA8547489.1"/>
    <property type="molecule type" value="Genomic_DNA"/>
</dbReference>
<dbReference type="Proteomes" id="UP000325577">
    <property type="component" value="Linkage Group LG1"/>
</dbReference>